<evidence type="ECO:0000259" key="14">
    <source>
        <dbReference type="Pfam" id="PF17753"/>
    </source>
</evidence>
<dbReference type="InterPro" id="IPR041447">
    <property type="entry name" value="Mannosidase_ig"/>
</dbReference>
<evidence type="ECO:0000313" key="18">
    <source>
        <dbReference type="Proteomes" id="UP000076154"/>
    </source>
</evidence>
<evidence type="ECO:0000259" key="15">
    <source>
        <dbReference type="Pfam" id="PF17786"/>
    </source>
</evidence>
<keyword evidence="18" id="KW-1185">Reference proteome</keyword>
<accession>A0A369J9Q0</accession>
<dbReference type="OrthoDB" id="2866996at2759"/>
<dbReference type="GO" id="GO:0005576">
    <property type="term" value="C:extracellular region"/>
    <property type="evidence" value="ECO:0007669"/>
    <property type="project" value="UniProtKB-SubCell"/>
</dbReference>
<dbReference type="Gene3D" id="3.20.20.80">
    <property type="entry name" value="Glycosidases"/>
    <property type="match status" value="1"/>
</dbReference>
<keyword evidence="11" id="KW-0325">Glycoprotein</keyword>
<evidence type="ECO:0000256" key="3">
    <source>
        <dbReference type="ARBA" id="ARBA00004740"/>
    </source>
</evidence>
<organism evidence="17 18">
    <name type="scientific">Hypsizygus marmoreus</name>
    <name type="common">White beech mushroom</name>
    <name type="synonym">Agaricus marmoreus</name>
    <dbReference type="NCBI Taxonomy" id="39966"/>
    <lineage>
        <taxon>Eukaryota</taxon>
        <taxon>Fungi</taxon>
        <taxon>Dikarya</taxon>
        <taxon>Basidiomycota</taxon>
        <taxon>Agaricomycotina</taxon>
        <taxon>Agaricomycetes</taxon>
        <taxon>Agaricomycetidae</taxon>
        <taxon>Agaricales</taxon>
        <taxon>Tricholomatineae</taxon>
        <taxon>Lyophyllaceae</taxon>
        <taxon>Hypsizygus</taxon>
    </lineage>
</organism>
<evidence type="ECO:0000256" key="6">
    <source>
        <dbReference type="ARBA" id="ARBA00012754"/>
    </source>
</evidence>
<evidence type="ECO:0000256" key="7">
    <source>
        <dbReference type="ARBA" id="ARBA00021795"/>
    </source>
</evidence>
<dbReference type="STRING" id="39966.A0A369J9Q0"/>
<evidence type="ECO:0000256" key="12">
    <source>
        <dbReference type="ARBA" id="ARBA00023295"/>
    </source>
</evidence>
<dbReference type="InterPro" id="IPR013783">
    <property type="entry name" value="Ig-like_fold"/>
</dbReference>
<dbReference type="PANTHER" id="PTHR43730:SF5">
    <property type="entry name" value="BETA-MANNOSIDASE A"/>
    <property type="match status" value="1"/>
</dbReference>
<dbReference type="Pfam" id="PF17753">
    <property type="entry name" value="Ig_mannosidase"/>
    <property type="match status" value="1"/>
</dbReference>
<dbReference type="GO" id="GO:0004567">
    <property type="term" value="F:beta-mannosidase activity"/>
    <property type="evidence" value="ECO:0007669"/>
    <property type="project" value="UniProtKB-EC"/>
</dbReference>
<keyword evidence="9" id="KW-0732">Signal</keyword>
<comment type="pathway">
    <text evidence="3">Glycan metabolism; N-glycan degradation.</text>
</comment>
<comment type="subcellular location">
    <subcellularLocation>
        <location evidence="2">Secreted</location>
    </subcellularLocation>
</comment>
<dbReference type="SUPFAM" id="SSF51445">
    <property type="entry name" value="(Trans)glycosidases"/>
    <property type="match status" value="1"/>
</dbReference>
<dbReference type="UniPathway" id="UPA00280"/>
<comment type="similarity">
    <text evidence="4">Belongs to the glycosyl hydrolase 2 family. Beta-mannosidase A subfamily.</text>
</comment>
<dbReference type="Proteomes" id="UP000076154">
    <property type="component" value="Unassembled WGS sequence"/>
</dbReference>
<feature type="domain" description="Beta-mannosidase Ig-fold" evidence="14">
    <location>
        <begin position="877"/>
        <end position="965"/>
    </location>
</feature>
<dbReference type="Gene3D" id="2.60.120.260">
    <property type="entry name" value="Galactose-binding domain-like"/>
    <property type="match status" value="1"/>
</dbReference>
<evidence type="ECO:0000256" key="1">
    <source>
        <dbReference type="ARBA" id="ARBA00000829"/>
    </source>
</evidence>
<dbReference type="InterPro" id="IPR017853">
    <property type="entry name" value="GH"/>
</dbReference>
<protein>
    <recommendedName>
        <fullName evidence="7">Beta-mannosidase A</fullName>
        <ecNumber evidence="6">3.2.1.25</ecNumber>
    </recommendedName>
    <alternativeName>
        <fullName evidence="13">Mannanase A</fullName>
    </alternativeName>
</protein>
<dbReference type="SUPFAM" id="SSF49785">
    <property type="entry name" value="Galactose-binding domain-like"/>
    <property type="match status" value="1"/>
</dbReference>
<dbReference type="FunFam" id="3.20.20.80:FF:000050">
    <property type="entry name" value="Beta-mannosidase B"/>
    <property type="match status" value="1"/>
</dbReference>
<evidence type="ECO:0000256" key="13">
    <source>
        <dbReference type="ARBA" id="ARBA00031061"/>
    </source>
</evidence>
<keyword evidence="12" id="KW-0326">Glycosidase</keyword>
<dbReference type="InterPro" id="IPR041625">
    <property type="entry name" value="Beta-mannosidase_Ig"/>
</dbReference>
<dbReference type="Gene3D" id="2.60.40.10">
    <property type="entry name" value="Immunoglobulins"/>
    <property type="match status" value="3"/>
</dbReference>
<evidence type="ECO:0000256" key="10">
    <source>
        <dbReference type="ARBA" id="ARBA00022801"/>
    </source>
</evidence>
<evidence type="ECO:0000256" key="8">
    <source>
        <dbReference type="ARBA" id="ARBA00022525"/>
    </source>
</evidence>
<evidence type="ECO:0000313" key="17">
    <source>
        <dbReference type="EMBL" id="RDB15586.1"/>
    </source>
</evidence>
<evidence type="ECO:0000256" key="5">
    <source>
        <dbReference type="ARBA" id="ARBA00011738"/>
    </source>
</evidence>
<feature type="domain" description="Beta-mannosidase-like galactose-binding" evidence="16">
    <location>
        <begin position="30"/>
        <end position="208"/>
    </location>
</feature>
<name>A0A369J9Q0_HYPMA</name>
<dbReference type="InterPro" id="IPR008979">
    <property type="entry name" value="Galactose-bd-like_sf"/>
</dbReference>
<comment type="subunit">
    <text evidence="5">Homodimer.</text>
</comment>
<dbReference type="GO" id="GO:0006516">
    <property type="term" value="P:glycoprotein catabolic process"/>
    <property type="evidence" value="ECO:0007669"/>
    <property type="project" value="TreeGrafter"/>
</dbReference>
<comment type="caution">
    <text evidence="17">The sequence shown here is derived from an EMBL/GenBank/DDBJ whole genome shotgun (WGS) entry which is preliminary data.</text>
</comment>
<keyword evidence="10" id="KW-0378">Hydrolase</keyword>
<evidence type="ECO:0000256" key="2">
    <source>
        <dbReference type="ARBA" id="ARBA00004613"/>
    </source>
</evidence>
<dbReference type="InParanoid" id="A0A369J9Q0"/>
<gene>
    <name evidence="17" type="primary">mndA</name>
    <name evidence="17" type="ORF">Hypma_004042</name>
</gene>
<dbReference type="Pfam" id="PF17786">
    <property type="entry name" value="Mannosidase_ig"/>
    <property type="match status" value="1"/>
</dbReference>
<evidence type="ECO:0000256" key="9">
    <source>
        <dbReference type="ARBA" id="ARBA00022729"/>
    </source>
</evidence>
<evidence type="ECO:0000256" key="11">
    <source>
        <dbReference type="ARBA" id="ARBA00023180"/>
    </source>
</evidence>
<evidence type="ECO:0000259" key="16">
    <source>
        <dbReference type="Pfam" id="PF22666"/>
    </source>
</evidence>
<reference evidence="17" key="1">
    <citation type="submission" date="2018-04" db="EMBL/GenBank/DDBJ databases">
        <title>Whole genome sequencing of Hypsizygus marmoreus.</title>
        <authorList>
            <person name="Choi I.-G."/>
            <person name="Min B."/>
            <person name="Kim J.-G."/>
            <person name="Kim S."/>
            <person name="Oh Y.-L."/>
            <person name="Kong W.-S."/>
            <person name="Park H."/>
            <person name="Jeong J."/>
            <person name="Song E.-S."/>
        </authorList>
    </citation>
    <scope>NUCLEOTIDE SEQUENCE [LARGE SCALE GENOMIC DNA]</scope>
    <source>
        <strain evidence="17">51987-8</strain>
    </source>
</reference>
<sequence length="968" mass="107916">MYDYISCFLFFLWVVTGAFGAIFDLSQLDWTLKNQNGTIQIPASGPPTEVHLDLKNAGIITEPLLGINDFTQRWITEDNWTYTADLSPFTRTLDFSATLATLLVFYGIDTVANITVRGQPVAWVNNQFQQYTFDVSAPFISATDNNNLTVVLESAYLYGLNVTRRSDAEHFPGNGGFEYPTVFTWVRKVASDFGWDWGPAFVPSGIYKRAYLVTLSPSTNDTIPQMGTPPISPSDPASAGDVAGPIFVDETSIDIYKLGQTFAVPPVQTADWIVNITLALRSAVVVPEPVLTLSFPELDIASEPIELPSIPIATKDSFWINATWAIPDAIPKRWYPHNLGIPQLYNLTVKLDIPSLDNSPSSNLINFVTRTGFRTIELAQLPYSQEDIEQRGITPGDQWHFRINGKAFYSLGTNIIPFDPFYARMTTDRVRWILESAVKSGQNMLRVWGGGTYQPSSSSVAGGGYDFYSICDELGILAWSELIFSDALYPINDFMLATIEPEVRQNVRRVNRHPSNVQWAGGNEIEGIVTATNRSVDNGIHFLNEFVALFQHFLHDIVVSETRSVPYTDCSTTKGVLSLDPYVLRFDNGTSGNIYGNGERYNYDASVAFDYSTFPVSRFMNEFGFHSMPSFYTWEEVLTSPEDFSFNSTVVMSREHHPPAGSLAFPNPNAPEGQREMTVAVELWLPTPYTADTNQTFAQWCYSTQIFQTMTMVSQVAWYRHGAGQGENNLGALVWQLNDIWQGISWSSIEYSGRWKVLQYGLTGIFSPLVIYPFWTASNQTLKTMIISDRWDDVNGSAQLTWYDWLGRPLNTTTVEFTVPTLNNSILTEASGLNTILPIGKHAADVWLLLNMTAQVDGRAVSNEQYFTPTSLANAHLVDPQISIARGQDLTFALSAKGGVAPWAWMDHPAGTIGIFVDKPTGVPLNGFYLVPGIDRTLLFVLNPTLSRVLDPDPADFVVRSLWNNTHA</sequence>
<keyword evidence="8" id="KW-0964">Secreted</keyword>
<dbReference type="Pfam" id="PF22666">
    <property type="entry name" value="Glyco_hydro_2_N2"/>
    <property type="match status" value="1"/>
</dbReference>
<evidence type="ECO:0000256" key="4">
    <source>
        <dbReference type="ARBA" id="ARBA00007483"/>
    </source>
</evidence>
<dbReference type="AlphaFoldDB" id="A0A369J9Q0"/>
<dbReference type="EC" id="3.2.1.25" evidence="6"/>
<comment type="catalytic activity">
    <reaction evidence="1">
        <text>Hydrolysis of terminal, non-reducing beta-D-mannose residues in beta-D-mannosides.</text>
        <dbReference type="EC" id="3.2.1.25"/>
    </reaction>
</comment>
<dbReference type="EMBL" id="LUEZ02000149">
    <property type="protein sequence ID" value="RDB15586.1"/>
    <property type="molecule type" value="Genomic_DNA"/>
</dbReference>
<proteinExistence type="inferred from homology"/>
<dbReference type="InterPro" id="IPR050887">
    <property type="entry name" value="Beta-mannosidase_GH2"/>
</dbReference>
<dbReference type="InterPro" id="IPR054593">
    <property type="entry name" value="Beta-mannosidase-like_N2"/>
</dbReference>
<dbReference type="PANTHER" id="PTHR43730">
    <property type="entry name" value="BETA-MANNOSIDASE"/>
    <property type="match status" value="1"/>
</dbReference>
<feature type="domain" description="Mannosidase Ig/CBM-like" evidence="15">
    <location>
        <begin position="782"/>
        <end position="869"/>
    </location>
</feature>